<dbReference type="AlphaFoldDB" id="A0A0Q0GGC9"/>
<dbReference type="InterPro" id="IPR050739">
    <property type="entry name" value="MFP"/>
</dbReference>
<evidence type="ECO:0000256" key="3">
    <source>
        <dbReference type="ARBA" id="ARBA00022989"/>
    </source>
</evidence>
<dbReference type="RefSeq" id="WP_019331324.1">
    <property type="nucleotide sequence ID" value="NZ_BQUM01000136.1"/>
</dbReference>
<reference evidence="8 9" key="1">
    <citation type="submission" date="2018-08" db="EMBL/GenBank/DDBJ databases">
        <title>Recombination of ecologically and evolutionarily significant loci maintains genetic cohesion in the Pseudomonas syringae species complex.</title>
        <authorList>
            <person name="Dillon M."/>
            <person name="Thakur S."/>
            <person name="Almeida R.N.D."/>
            <person name="Weir B.S."/>
            <person name="Guttman D.S."/>
        </authorList>
    </citation>
    <scope>NUCLEOTIDE SEQUENCE [LARGE SCALE GENOMIC DNA]</scope>
    <source>
        <strain evidence="8 9">ICMP 3934</strain>
    </source>
</reference>
<organism evidence="8 9">
    <name type="scientific">Pseudomonas syringae pv. theae</name>
    <dbReference type="NCBI Taxonomy" id="103985"/>
    <lineage>
        <taxon>Bacteria</taxon>
        <taxon>Pseudomonadati</taxon>
        <taxon>Pseudomonadota</taxon>
        <taxon>Gammaproteobacteria</taxon>
        <taxon>Pseudomonadales</taxon>
        <taxon>Pseudomonadaceae</taxon>
        <taxon>Pseudomonas</taxon>
        <taxon>Pseudomonas syringae</taxon>
    </lineage>
</organism>
<evidence type="ECO:0000259" key="7">
    <source>
        <dbReference type="Pfam" id="PF25940"/>
    </source>
</evidence>
<proteinExistence type="predicted"/>
<comment type="subcellular location">
    <subcellularLocation>
        <location evidence="1">Membrane</location>
    </subcellularLocation>
</comment>
<dbReference type="PANTHER" id="PTHR30386:SF28">
    <property type="entry name" value="EXPORTED PROTEIN"/>
    <property type="match status" value="1"/>
</dbReference>
<evidence type="ECO:0000313" key="9">
    <source>
        <dbReference type="Proteomes" id="UP000282636"/>
    </source>
</evidence>
<keyword evidence="3 6" id="KW-1133">Transmembrane helix</keyword>
<accession>A0A0Q0GGC9</accession>
<name>A0A0Q0GGC9_PSESX</name>
<evidence type="ECO:0000256" key="4">
    <source>
        <dbReference type="ARBA" id="ARBA00023136"/>
    </source>
</evidence>
<dbReference type="PRINTS" id="PR01490">
    <property type="entry name" value="RTXTOXIND"/>
</dbReference>
<evidence type="ECO:0000256" key="5">
    <source>
        <dbReference type="SAM" id="Coils"/>
    </source>
</evidence>
<dbReference type="Proteomes" id="UP000282636">
    <property type="component" value="Unassembled WGS sequence"/>
</dbReference>
<feature type="transmembrane region" description="Helical" evidence="6">
    <location>
        <begin position="39"/>
        <end position="62"/>
    </location>
</feature>
<dbReference type="Gene3D" id="2.40.30.170">
    <property type="match status" value="1"/>
</dbReference>
<dbReference type="PANTHER" id="PTHR30386">
    <property type="entry name" value="MEMBRANE FUSION SUBUNIT OF EMRAB-TOLC MULTIDRUG EFFLUX PUMP"/>
    <property type="match status" value="1"/>
</dbReference>
<feature type="domain" description="LcnD-like C-terminal" evidence="7">
    <location>
        <begin position="308"/>
        <end position="403"/>
    </location>
</feature>
<protein>
    <submittedName>
        <fullName evidence="8">Secretion protein</fullName>
    </submittedName>
</protein>
<evidence type="ECO:0000256" key="2">
    <source>
        <dbReference type="ARBA" id="ARBA00022692"/>
    </source>
</evidence>
<keyword evidence="5" id="KW-0175">Coiled coil</keyword>
<dbReference type="EMBL" id="RBTL01000351">
    <property type="protein sequence ID" value="RMT57733.1"/>
    <property type="molecule type" value="Genomic_DNA"/>
</dbReference>
<dbReference type="Pfam" id="PF25940">
    <property type="entry name" value="LcnD_C"/>
    <property type="match status" value="1"/>
</dbReference>
<evidence type="ECO:0000256" key="1">
    <source>
        <dbReference type="ARBA" id="ARBA00004370"/>
    </source>
</evidence>
<feature type="coiled-coil region" evidence="5">
    <location>
        <begin position="128"/>
        <end position="187"/>
    </location>
</feature>
<evidence type="ECO:0000256" key="6">
    <source>
        <dbReference type="SAM" id="Phobius"/>
    </source>
</evidence>
<evidence type="ECO:0000313" key="8">
    <source>
        <dbReference type="EMBL" id="RMT57733.1"/>
    </source>
</evidence>
<keyword evidence="2 6" id="KW-0812">Transmembrane</keyword>
<sequence length="418" mass="46860">MGSELVDIIARKETPFRKEAIQARAEEYWLGTVALQSSATFLVFAWLMSFILICTVLVILFFSYSATITVQGQLFSSTALYKAYADQSGYLSYFVSAPGDAIEQGQLFATISNERYTPDGTGLTQLELNKLEQEKLRLSDEIKNARKLYDLNIEETKERLASQHADLEDLNNELKAVLNLKEKHETMVGAYRKLGKDSAITGNELLKQEDALSDLAIKVLKVKSDIKKVRSDINITNLKKNQIELAYGSESGNRFDRADSVNLSIEKAKYVSDYSIFATISGSIASTRYKQGDYISKGEEIASVLPKAQEVQIELYVDSSEIAQIQIGNVVKVKYDSYPYLKYGVYDAKISTIDHVPQPLMSTRSTPSSELNYYRVIAVLDSKNKSQTLIPGMTLQAEIIIDKTTIYDWLLKTNSVRG</sequence>
<gene>
    <name evidence="8" type="ORF">ALP44_01515</name>
</gene>
<dbReference type="InterPro" id="IPR058795">
    <property type="entry name" value="LcnD_C"/>
</dbReference>
<keyword evidence="4 6" id="KW-0472">Membrane</keyword>
<comment type="caution">
    <text evidence="8">The sequence shown here is derived from an EMBL/GenBank/DDBJ whole genome shotgun (WGS) entry which is preliminary data.</text>
</comment>